<gene>
    <name evidence="1" type="ORF">E5329_04935</name>
</gene>
<keyword evidence="2" id="KW-1185">Reference proteome</keyword>
<organism evidence="1 2">
    <name type="scientific">Petralouisia muris</name>
    <dbReference type="NCBI Taxonomy" id="3032872"/>
    <lineage>
        <taxon>Bacteria</taxon>
        <taxon>Bacillati</taxon>
        <taxon>Bacillota</taxon>
        <taxon>Clostridia</taxon>
        <taxon>Lachnospirales</taxon>
        <taxon>Lachnospiraceae</taxon>
        <taxon>Petralouisia</taxon>
    </lineage>
</organism>
<dbReference type="Proteomes" id="UP000304953">
    <property type="component" value="Unassembled WGS sequence"/>
</dbReference>
<name>A0AC61S0T5_9FIRM</name>
<comment type="caution">
    <text evidence="1">The sequence shown here is derived from an EMBL/GenBank/DDBJ whole genome shotgun (WGS) entry which is preliminary data.</text>
</comment>
<dbReference type="EMBL" id="SRYA01000007">
    <property type="protein sequence ID" value="TGY97510.1"/>
    <property type="molecule type" value="Genomic_DNA"/>
</dbReference>
<evidence type="ECO:0000313" key="1">
    <source>
        <dbReference type="EMBL" id="TGY97510.1"/>
    </source>
</evidence>
<evidence type="ECO:0000313" key="2">
    <source>
        <dbReference type="Proteomes" id="UP000304953"/>
    </source>
</evidence>
<protein>
    <submittedName>
        <fullName evidence="1">FAD-dependent oxidoreductase</fullName>
    </submittedName>
</protein>
<accession>A0AC61S0T5</accession>
<sequence length="1013" mass="111393">MGDKEPSEKIIKLGKKITDVAKHKIKGVTVADPEYWGLAEIVTEEMADIALTMKVRHHYRIEELWEMNQVQEDEKEHFQEVLDEMSYIGLLEYDYGNNYDHYGSIPGPKHRRYCLPMFVPGSAELFNMEEGPEGNKRLREHPALASFFERMTFIPLDGITHMVPPGGAGIGMHVIPVEKAISMENGTIDLEHISYWLKKYEGHIGVGQCSCRASRQVLGEGCGDDEMNWCIAVGDFADYCRETGKGHDITYEEAMEIFRKAEDNGFVHQITNIDGENKIFGICNCNVNICNGLRTSQLFNTPNMSRSAFTAKVEKEKCVACGKCVEYCPAGAVKLGQKLCKKDGTEVKYPKHELPDKLVWGKDKYDEDYRDNNRINCYETGTAPCKAACPAHIAVQGYIRKAKEGKYREALALIKQDNPFPAVCGRVCNRRCEIACTRGTIDEAVAIDDIKKFIAEQDLHKETRYVPPIVIASNRLTQWEQKIAIIGAGPAGLSCAYYLAVKGYKPTVFEKHSRPGGMMTYGIPSYKLEKDVIEAEIDVLRDLGVEIKCGVEVGKDVTIQKLREEGYQAFYLAIGCQGGKIPPIPGNDGKGVQIAVDFLHHAAENQEQKIEGKVVVVGGGNVAVDCARTASRFGAKETAMFCLESRDAMPASTEEIQETLEEDIAIHNGWGPKEIIKDGDGNVTSVVFQKCISVFDEEGKFNPRYEEEELMTVECSQLIFAVGQSVEWGNLLEGTKVEFCHGNYPAADALTYQTAEPDIFVGGDVYTGPQFVIDAIEAGKNAAVSLHRYVHPGTSMTIGRNRRDFHELDKENIKVDGYDTIGRQEAGMDESADHKHSFRDAHKTLTEEQVHLEAGRCLSCGASVVDENKCIGCGVCTTKCEFDAIHLHRDHPECSKMVRSEDKFKEIGAYMAGRAAKTAFSKAPVVTKKVAQTVKKSGKAAGKAAEAIRKAAGSSRKTAGKMAGSSRRAAGKMAGSSRKAAGKMAGSGKKAAGKASASRGKESGNEKTSADLK</sequence>
<proteinExistence type="predicted"/>
<reference evidence="1" key="1">
    <citation type="submission" date="2019-04" db="EMBL/GenBank/DDBJ databases">
        <title>Microbes associate with the intestines of laboratory mice.</title>
        <authorList>
            <person name="Navarre W."/>
            <person name="Wong E."/>
            <person name="Huang K."/>
            <person name="Tropini C."/>
            <person name="Ng K."/>
            <person name="Yu B."/>
        </authorList>
    </citation>
    <scope>NUCLEOTIDE SEQUENCE</scope>
    <source>
        <strain evidence="1">NM01_1-7b</strain>
    </source>
</reference>